<reference evidence="1" key="1">
    <citation type="submission" date="2022-11" db="EMBL/GenBank/DDBJ databases">
        <authorList>
            <person name="Petersen C."/>
        </authorList>
    </citation>
    <scope>NUCLEOTIDE SEQUENCE</scope>
    <source>
        <strain evidence="1">IBT 22155</strain>
    </source>
</reference>
<protein>
    <submittedName>
        <fullName evidence="1">Uncharacterized protein</fullName>
    </submittedName>
</protein>
<dbReference type="AlphaFoldDB" id="A0A9W9H1C0"/>
<dbReference type="GeneID" id="81405013"/>
<accession>A0A9W9H1C0</accession>
<reference evidence="1" key="2">
    <citation type="journal article" date="2023" name="IMA Fungus">
        <title>Comparative genomic study of the Penicillium genus elucidates a diverse pangenome and 15 lateral gene transfer events.</title>
        <authorList>
            <person name="Petersen C."/>
            <person name="Sorensen T."/>
            <person name="Nielsen M.R."/>
            <person name="Sondergaard T.E."/>
            <person name="Sorensen J.L."/>
            <person name="Fitzpatrick D.A."/>
            <person name="Frisvad J.C."/>
            <person name="Nielsen K.L."/>
        </authorList>
    </citation>
    <scope>NUCLEOTIDE SEQUENCE</scope>
    <source>
        <strain evidence="1">IBT 22155</strain>
    </source>
</reference>
<dbReference type="Proteomes" id="UP001149079">
    <property type="component" value="Unassembled WGS sequence"/>
</dbReference>
<evidence type="ECO:0000313" key="2">
    <source>
        <dbReference type="Proteomes" id="UP001149079"/>
    </source>
</evidence>
<sequence length="74" mass="8057">MSLRPCVKPPRCPNPDEDESFLTELVHLVAEKVRHTAGIAVYEVGGMGLLLLLQRKAVKFLWKKAGGGSLNSSP</sequence>
<name>A0A9W9H1C0_9EURO</name>
<keyword evidence="2" id="KW-1185">Reference proteome</keyword>
<dbReference type="EMBL" id="JAPQKL010000004">
    <property type="protein sequence ID" value="KAJ5135821.1"/>
    <property type="molecule type" value="Genomic_DNA"/>
</dbReference>
<organism evidence="1 2">
    <name type="scientific">Penicillium bovifimosum</name>
    <dbReference type="NCBI Taxonomy" id="126998"/>
    <lineage>
        <taxon>Eukaryota</taxon>
        <taxon>Fungi</taxon>
        <taxon>Dikarya</taxon>
        <taxon>Ascomycota</taxon>
        <taxon>Pezizomycotina</taxon>
        <taxon>Eurotiomycetes</taxon>
        <taxon>Eurotiomycetidae</taxon>
        <taxon>Eurotiales</taxon>
        <taxon>Aspergillaceae</taxon>
        <taxon>Penicillium</taxon>
    </lineage>
</organism>
<comment type="caution">
    <text evidence="1">The sequence shown here is derived from an EMBL/GenBank/DDBJ whole genome shotgun (WGS) entry which is preliminary data.</text>
</comment>
<gene>
    <name evidence="1" type="ORF">N7515_005099</name>
</gene>
<proteinExistence type="predicted"/>
<evidence type="ECO:0000313" key="1">
    <source>
        <dbReference type="EMBL" id="KAJ5135821.1"/>
    </source>
</evidence>
<dbReference type="RefSeq" id="XP_056522793.1">
    <property type="nucleotide sequence ID" value="XM_056665843.1"/>
</dbReference>